<name>A0A2P2CDM6_9ZZZZ</name>
<proteinExistence type="predicted"/>
<dbReference type="InterPro" id="IPR008984">
    <property type="entry name" value="SMAD_FHA_dom_sf"/>
</dbReference>
<evidence type="ECO:0000259" key="2">
    <source>
        <dbReference type="PROSITE" id="PS50006"/>
    </source>
</evidence>
<dbReference type="CDD" id="cd22684">
    <property type="entry name" value="FHA_GarA_OdhI-like"/>
    <property type="match status" value="1"/>
</dbReference>
<protein>
    <submittedName>
        <fullName evidence="3">Putative FHA domain-containing protein</fullName>
    </submittedName>
</protein>
<dbReference type="Pfam" id="PF13240">
    <property type="entry name" value="Zn_Ribbon_1"/>
    <property type="match status" value="1"/>
</dbReference>
<dbReference type="AlphaFoldDB" id="A0A2P2CDM6"/>
<feature type="region of interest" description="Disordered" evidence="1">
    <location>
        <begin position="28"/>
        <end position="60"/>
    </location>
</feature>
<organism evidence="3">
    <name type="scientific">metagenome</name>
    <dbReference type="NCBI Taxonomy" id="256318"/>
    <lineage>
        <taxon>unclassified sequences</taxon>
        <taxon>metagenomes</taxon>
    </lineage>
</organism>
<reference evidence="3" key="1">
    <citation type="submission" date="2015-08" db="EMBL/GenBank/DDBJ databases">
        <authorList>
            <person name="Babu N.S."/>
            <person name="Beckwith C.J."/>
            <person name="Beseler K.G."/>
            <person name="Brison A."/>
            <person name="Carone J.V."/>
            <person name="Caskin T.P."/>
            <person name="Diamond M."/>
            <person name="Durham M.E."/>
            <person name="Foxe J.M."/>
            <person name="Go M."/>
            <person name="Henderson B.A."/>
            <person name="Jones I.B."/>
            <person name="McGettigan J.A."/>
            <person name="Micheletti S.J."/>
            <person name="Nasrallah M.E."/>
            <person name="Ortiz D."/>
            <person name="Piller C.R."/>
            <person name="Privatt S.R."/>
            <person name="Schneider S.L."/>
            <person name="Sharp S."/>
            <person name="Smith T.C."/>
            <person name="Stanton J.D."/>
            <person name="Ullery H.E."/>
            <person name="Wilson R.J."/>
            <person name="Serrano M.G."/>
            <person name="Buck G."/>
            <person name="Lee V."/>
            <person name="Wang Y."/>
            <person name="Carvalho R."/>
            <person name="Voegtly L."/>
            <person name="Shi R."/>
            <person name="Duckworth R."/>
            <person name="Johnson A."/>
            <person name="Loviza R."/>
            <person name="Walstead R."/>
            <person name="Shah Z."/>
            <person name="Kiflezghi M."/>
            <person name="Wade K."/>
            <person name="Ball S.L."/>
            <person name="Bradley K.W."/>
            <person name="Asai D.J."/>
            <person name="Bowman C.A."/>
            <person name="Russell D.A."/>
            <person name="Pope W.H."/>
            <person name="Jacobs-Sera D."/>
            <person name="Hendrix R.W."/>
            <person name="Hatfull G.F."/>
        </authorList>
    </citation>
    <scope>NUCLEOTIDE SEQUENCE</scope>
</reference>
<gene>
    <name evidence="3" type="ORF">NOCA270088</name>
</gene>
<dbReference type="InterPro" id="IPR000253">
    <property type="entry name" value="FHA_dom"/>
</dbReference>
<dbReference type="Gene3D" id="2.60.200.20">
    <property type="match status" value="1"/>
</dbReference>
<dbReference type="SUPFAM" id="SSF49879">
    <property type="entry name" value="SMAD/FHA domain"/>
    <property type="match status" value="1"/>
</dbReference>
<dbReference type="SMART" id="SM00240">
    <property type="entry name" value="FHA"/>
    <property type="match status" value="1"/>
</dbReference>
<accession>A0A2P2CDM6</accession>
<sequence length="178" mass="19071">MPFCTNCGKQNPDDARFCSQCGTRLVTDAPEAPPAASAPAPDATATITFGGPDKAPEADERQLNPADSAAVDALPTGHALLIVQRGPGAGSRFLLDTDLVTSGRHPESEIFLDDVTVSRRHAEFRRTPNGYTVSDVGSLNGTYVNRDRIDEVALQDADEVQIGKYRLVFFTSHASQNL</sequence>
<feature type="compositionally biased region" description="Low complexity" evidence="1">
    <location>
        <begin position="28"/>
        <end position="46"/>
    </location>
</feature>
<evidence type="ECO:0000313" key="3">
    <source>
        <dbReference type="EMBL" id="CUR60118.1"/>
    </source>
</evidence>
<dbReference type="Pfam" id="PF00498">
    <property type="entry name" value="FHA"/>
    <property type="match status" value="1"/>
</dbReference>
<dbReference type="PROSITE" id="PS50006">
    <property type="entry name" value="FHA_DOMAIN"/>
    <property type="match status" value="1"/>
</dbReference>
<evidence type="ECO:0000256" key="1">
    <source>
        <dbReference type="SAM" id="MobiDB-lite"/>
    </source>
</evidence>
<dbReference type="EMBL" id="CZKA01000067">
    <property type="protein sequence ID" value="CUR60118.1"/>
    <property type="molecule type" value="Genomic_DNA"/>
</dbReference>
<dbReference type="InterPro" id="IPR026870">
    <property type="entry name" value="Zinc_ribbon_dom"/>
</dbReference>
<feature type="domain" description="FHA" evidence="2">
    <location>
        <begin position="100"/>
        <end position="149"/>
    </location>
</feature>